<dbReference type="AlphaFoldDB" id="A0A0R1DYY4"/>
<dbReference type="OrthoDB" id="7832247at2759"/>
<organism evidence="1 2">
    <name type="scientific">Drosophila yakuba</name>
    <name type="common">Fruit fly</name>
    <dbReference type="NCBI Taxonomy" id="7245"/>
    <lineage>
        <taxon>Eukaryota</taxon>
        <taxon>Metazoa</taxon>
        <taxon>Ecdysozoa</taxon>
        <taxon>Arthropoda</taxon>
        <taxon>Hexapoda</taxon>
        <taxon>Insecta</taxon>
        <taxon>Pterygota</taxon>
        <taxon>Neoptera</taxon>
        <taxon>Endopterygota</taxon>
        <taxon>Diptera</taxon>
        <taxon>Brachycera</taxon>
        <taxon>Muscomorpha</taxon>
        <taxon>Ephydroidea</taxon>
        <taxon>Drosophilidae</taxon>
        <taxon>Drosophila</taxon>
        <taxon>Sophophora</taxon>
    </lineage>
</organism>
<evidence type="ECO:0000313" key="1">
    <source>
        <dbReference type="EMBL" id="KRK00372.1"/>
    </source>
</evidence>
<reference evidence="1 2" key="1">
    <citation type="journal article" date="2007" name="Nature">
        <title>Evolution of genes and genomes on the Drosophila phylogeny.</title>
        <authorList>
            <consortium name="Drosophila 12 Genomes Consortium"/>
            <person name="Clark A.G."/>
            <person name="Eisen M.B."/>
            <person name="Smith D.R."/>
            <person name="Bergman C.M."/>
            <person name="Oliver B."/>
            <person name="Markow T.A."/>
            <person name="Kaufman T.C."/>
            <person name="Kellis M."/>
            <person name="Gelbart W."/>
            <person name="Iyer V.N."/>
            <person name="Pollard D.A."/>
            <person name="Sackton T.B."/>
            <person name="Larracuente A.M."/>
            <person name="Singh N.D."/>
            <person name="Abad J.P."/>
            <person name="Abt D.N."/>
            <person name="Adryan B."/>
            <person name="Aguade M."/>
            <person name="Akashi H."/>
            <person name="Anderson W.W."/>
            <person name="Aquadro C.F."/>
            <person name="Ardell D.H."/>
            <person name="Arguello R."/>
            <person name="Artieri C.G."/>
            <person name="Barbash D.A."/>
            <person name="Barker D."/>
            <person name="Barsanti P."/>
            <person name="Batterham P."/>
            <person name="Batzoglou S."/>
            <person name="Begun D."/>
            <person name="Bhutkar A."/>
            <person name="Blanco E."/>
            <person name="Bosak S.A."/>
            <person name="Bradley R.K."/>
            <person name="Brand A.D."/>
            <person name="Brent M.R."/>
            <person name="Brooks A.N."/>
            <person name="Brown R.H."/>
            <person name="Butlin R.K."/>
            <person name="Caggese C."/>
            <person name="Calvi B.R."/>
            <person name="Bernardo de Carvalho A."/>
            <person name="Caspi A."/>
            <person name="Castrezana S."/>
            <person name="Celniker S.E."/>
            <person name="Chang J.L."/>
            <person name="Chapple C."/>
            <person name="Chatterji S."/>
            <person name="Chinwalla A."/>
            <person name="Civetta A."/>
            <person name="Clifton S.W."/>
            <person name="Comeron J.M."/>
            <person name="Costello J.C."/>
            <person name="Coyne J.A."/>
            <person name="Daub J."/>
            <person name="David R.G."/>
            <person name="Delcher A.L."/>
            <person name="Delehaunty K."/>
            <person name="Do C.B."/>
            <person name="Ebling H."/>
            <person name="Edwards K."/>
            <person name="Eickbush T."/>
            <person name="Evans J.D."/>
            <person name="Filipski A."/>
            <person name="Findeiss S."/>
            <person name="Freyhult E."/>
            <person name="Fulton L."/>
            <person name="Fulton R."/>
            <person name="Garcia A.C."/>
            <person name="Gardiner A."/>
            <person name="Garfield D.A."/>
            <person name="Garvin B.E."/>
            <person name="Gibson G."/>
            <person name="Gilbert D."/>
            <person name="Gnerre S."/>
            <person name="Godfrey J."/>
            <person name="Good R."/>
            <person name="Gotea V."/>
            <person name="Gravely B."/>
            <person name="Greenberg A.J."/>
            <person name="Griffiths-Jones S."/>
            <person name="Gross S."/>
            <person name="Guigo R."/>
            <person name="Gustafson E.A."/>
            <person name="Haerty W."/>
            <person name="Hahn M.W."/>
            <person name="Halligan D.L."/>
            <person name="Halpern A.L."/>
            <person name="Halter G.M."/>
            <person name="Han M.V."/>
            <person name="Heger A."/>
            <person name="Hillier L."/>
            <person name="Hinrichs A.S."/>
            <person name="Holmes I."/>
            <person name="Hoskins R.A."/>
            <person name="Hubisz M.J."/>
            <person name="Hultmark D."/>
            <person name="Huntley M.A."/>
            <person name="Jaffe D.B."/>
            <person name="Jagadeeshan S."/>
            <person name="Jeck W.R."/>
            <person name="Johnson J."/>
            <person name="Jones C.D."/>
            <person name="Jordan W.C."/>
            <person name="Karpen G.H."/>
            <person name="Kataoka E."/>
            <person name="Keightley P.D."/>
            <person name="Kheradpour P."/>
            <person name="Kirkness E.F."/>
            <person name="Koerich L.B."/>
            <person name="Kristiansen K."/>
            <person name="Kudrna D."/>
            <person name="Kulathinal R.J."/>
            <person name="Kumar S."/>
            <person name="Kwok R."/>
            <person name="Lander E."/>
            <person name="Langley C.H."/>
            <person name="Lapoint R."/>
            <person name="Lazzaro B.P."/>
            <person name="Lee S.J."/>
            <person name="Levesque L."/>
            <person name="Li R."/>
            <person name="Lin C.F."/>
            <person name="Lin M.F."/>
            <person name="Lindblad-Toh K."/>
            <person name="Llopart A."/>
            <person name="Long M."/>
            <person name="Low L."/>
            <person name="Lozovsky E."/>
            <person name="Lu J."/>
            <person name="Luo M."/>
            <person name="Machado C.A."/>
            <person name="Makalowski W."/>
            <person name="Marzo M."/>
            <person name="Matsuda M."/>
            <person name="Matzkin L."/>
            <person name="McAllister B."/>
            <person name="McBride C.S."/>
            <person name="McKernan B."/>
            <person name="McKernan K."/>
            <person name="Mendez-Lago M."/>
            <person name="Minx P."/>
            <person name="Mollenhauer M.U."/>
            <person name="Montooth K."/>
            <person name="Mount S.M."/>
            <person name="Mu X."/>
            <person name="Myers E."/>
            <person name="Negre B."/>
            <person name="Newfeld S."/>
            <person name="Nielsen R."/>
            <person name="Noor M.A."/>
            <person name="O'Grady P."/>
            <person name="Pachter L."/>
            <person name="Papaceit M."/>
            <person name="Parisi M.J."/>
            <person name="Parisi M."/>
            <person name="Parts L."/>
            <person name="Pedersen J.S."/>
            <person name="Pesole G."/>
            <person name="Phillippy A.M."/>
            <person name="Ponting C.P."/>
            <person name="Pop M."/>
            <person name="Porcelli D."/>
            <person name="Powell J.R."/>
            <person name="Prohaska S."/>
            <person name="Pruitt K."/>
            <person name="Puig M."/>
            <person name="Quesneville H."/>
            <person name="Ram K.R."/>
            <person name="Rand D."/>
            <person name="Rasmussen M.D."/>
            <person name="Reed L.K."/>
            <person name="Reenan R."/>
            <person name="Reily A."/>
            <person name="Remington K.A."/>
            <person name="Rieger T.T."/>
            <person name="Ritchie M.G."/>
            <person name="Robin C."/>
            <person name="Rogers Y.H."/>
            <person name="Rohde C."/>
            <person name="Rozas J."/>
            <person name="Rubenfield M.J."/>
            <person name="Ruiz A."/>
            <person name="Russo S."/>
            <person name="Salzberg S.L."/>
            <person name="Sanchez-Gracia A."/>
            <person name="Saranga D.J."/>
            <person name="Sato H."/>
            <person name="Schaeffer S.W."/>
            <person name="Schatz M.C."/>
            <person name="Schlenke T."/>
            <person name="Schwartz R."/>
            <person name="Segarra C."/>
            <person name="Singh R.S."/>
            <person name="Sirot L."/>
            <person name="Sirota M."/>
            <person name="Sisneros N.B."/>
            <person name="Smith C.D."/>
            <person name="Smith T.F."/>
            <person name="Spieth J."/>
            <person name="Stage D.E."/>
            <person name="Stark A."/>
            <person name="Stephan W."/>
            <person name="Strausberg R.L."/>
            <person name="Strempel S."/>
            <person name="Sturgill D."/>
            <person name="Sutton G."/>
            <person name="Sutton G.G."/>
            <person name="Tao W."/>
            <person name="Teichmann S."/>
            <person name="Tobari Y.N."/>
            <person name="Tomimura Y."/>
            <person name="Tsolas J.M."/>
            <person name="Valente V.L."/>
            <person name="Venter E."/>
            <person name="Venter J.C."/>
            <person name="Vicario S."/>
            <person name="Vieira F.G."/>
            <person name="Vilella A.J."/>
            <person name="Villasante A."/>
            <person name="Walenz B."/>
            <person name="Wang J."/>
            <person name="Wasserman M."/>
            <person name="Watts T."/>
            <person name="Wilson D."/>
            <person name="Wilson R.K."/>
            <person name="Wing R.A."/>
            <person name="Wolfner M.F."/>
            <person name="Wong A."/>
            <person name="Wong G.K."/>
            <person name="Wu C.I."/>
            <person name="Wu G."/>
            <person name="Yamamoto D."/>
            <person name="Yang H.P."/>
            <person name="Yang S.P."/>
            <person name="Yorke J.A."/>
            <person name="Yoshida K."/>
            <person name="Zdobnov E."/>
            <person name="Zhang P."/>
            <person name="Zhang Y."/>
            <person name="Zimin A.V."/>
            <person name="Baldwin J."/>
            <person name="Abdouelleil A."/>
            <person name="Abdulkadir J."/>
            <person name="Abebe A."/>
            <person name="Abera B."/>
            <person name="Abreu J."/>
            <person name="Acer S.C."/>
            <person name="Aftuck L."/>
            <person name="Alexander A."/>
            <person name="An P."/>
            <person name="Anderson E."/>
            <person name="Anderson S."/>
            <person name="Arachi H."/>
            <person name="Azer M."/>
            <person name="Bachantsang P."/>
            <person name="Barry A."/>
            <person name="Bayul T."/>
            <person name="Berlin A."/>
            <person name="Bessette D."/>
            <person name="Bloom T."/>
            <person name="Blye J."/>
            <person name="Boguslavskiy L."/>
            <person name="Bonnet C."/>
            <person name="Boukhgalter B."/>
            <person name="Bourzgui I."/>
            <person name="Brown A."/>
            <person name="Cahill P."/>
            <person name="Channer S."/>
            <person name="Cheshatsang Y."/>
            <person name="Chuda L."/>
            <person name="Citroen M."/>
            <person name="Collymore A."/>
            <person name="Cooke P."/>
            <person name="Costello M."/>
            <person name="D'Aco K."/>
            <person name="Daza R."/>
            <person name="De Haan G."/>
            <person name="DeGray S."/>
            <person name="DeMaso C."/>
            <person name="Dhargay N."/>
            <person name="Dooley K."/>
            <person name="Dooley E."/>
            <person name="Doricent M."/>
            <person name="Dorje P."/>
            <person name="Dorjee K."/>
            <person name="Dupes A."/>
            <person name="Elong R."/>
            <person name="Falk J."/>
            <person name="Farina A."/>
            <person name="Faro S."/>
            <person name="Ferguson D."/>
            <person name="Fisher S."/>
            <person name="Foley C.D."/>
            <person name="Franke A."/>
            <person name="Friedrich D."/>
            <person name="Gadbois L."/>
            <person name="Gearin G."/>
            <person name="Gearin C.R."/>
            <person name="Giannoukos G."/>
            <person name="Goode T."/>
            <person name="Graham J."/>
            <person name="Grandbois E."/>
            <person name="Grewal S."/>
            <person name="Gyaltsen K."/>
            <person name="Hafez N."/>
            <person name="Hagos B."/>
            <person name="Hall J."/>
            <person name="Henson C."/>
            <person name="Hollinger A."/>
            <person name="Honan T."/>
            <person name="Huard M.D."/>
            <person name="Hughes L."/>
            <person name="Hurhula B."/>
            <person name="Husby M.E."/>
            <person name="Kamat A."/>
            <person name="Kanga B."/>
            <person name="Kashin S."/>
            <person name="Khazanovich D."/>
            <person name="Kisner P."/>
            <person name="Lance K."/>
            <person name="Lara M."/>
            <person name="Lee W."/>
            <person name="Lennon N."/>
            <person name="Letendre F."/>
            <person name="LeVine R."/>
            <person name="Lipovsky A."/>
            <person name="Liu X."/>
            <person name="Liu J."/>
            <person name="Liu S."/>
            <person name="Lokyitsang T."/>
            <person name="Lokyitsang Y."/>
            <person name="Lubonja R."/>
            <person name="Lui A."/>
            <person name="MacDonald P."/>
            <person name="Magnisalis V."/>
            <person name="Maru K."/>
            <person name="Matthews C."/>
            <person name="McCusker W."/>
            <person name="McDonough S."/>
            <person name="Mehta T."/>
            <person name="Meldrim J."/>
            <person name="Meneus L."/>
            <person name="Mihai O."/>
            <person name="Mihalev A."/>
            <person name="Mihova T."/>
            <person name="Mittelman R."/>
            <person name="Mlenga V."/>
            <person name="Montmayeur A."/>
            <person name="Mulrain L."/>
            <person name="Navidi A."/>
            <person name="Naylor J."/>
            <person name="Negash T."/>
            <person name="Nguyen T."/>
            <person name="Nguyen N."/>
            <person name="Nicol R."/>
            <person name="Norbu C."/>
            <person name="Norbu N."/>
            <person name="Novod N."/>
            <person name="O'Neill B."/>
            <person name="Osman S."/>
            <person name="Markiewicz E."/>
            <person name="Oyono O.L."/>
            <person name="Patti C."/>
            <person name="Phunkhang P."/>
            <person name="Pierre F."/>
            <person name="Priest M."/>
            <person name="Raghuraman S."/>
            <person name="Rege F."/>
            <person name="Reyes R."/>
            <person name="Rise C."/>
            <person name="Rogov P."/>
            <person name="Ross K."/>
            <person name="Ryan E."/>
            <person name="Settipalli S."/>
            <person name="Shea T."/>
            <person name="Sherpa N."/>
            <person name="Shi L."/>
            <person name="Shih D."/>
            <person name="Sparrow T."/>
            <person name="Spaulding J."/>
            <person name="Stalker J."/>
            <person name="Stange-Thomann N."/>
            <person name="Stavropoulos S."/>
            <person name="Stone C."/>
            <person name="Strader C."/>
            <person name="Tesfaye S."/>
            <person name="Thomson T."/>
            <person name="Thoulutsang Y."/>
            <person name="Thoulutsang D."/>
            <person name="Topham K."/>
            <person name="Topping I."/>
            <person name="Tsamla T."/>
            <person name="Vassiliev H."/>
            <person name="Vo A."/>
            <person name="Wangchuk T."/>
            <person name="Wangdi T."/>
            <person name="Weiand M."/>
            <person name="Wilkinson J."/>
            <person name="Wilson A."/>
            <person name="Yadav S."/>
            <person name="Young G."/>
            <person name="Yu Q."/>
            <person name="Zembek L."/>
            <person name="Zhong D."/>
            <person name="Zimmer A."/>
            <person name="Zwirko Z."/>
            <person name="Jaffe D.B."/>
            <person name="Alvarez P."/>
            <person name="Brockman W."/>
            <person name="Butler J."/>
            <person name="Chin C."/>
            <person name="Gnerre S."/>
            <person name="Grabherr M."/>
            <person name="Kleber M."/>
            <person name="Mauceli E."/>
            <person name="MacCallum I."/>
        </authorList>
    </citation>
    <scope>NUCLEOTIDE SEQUENCE [LARGE SCALE GENOMIC DNA]</scope>
    <source>
        <strain evidence="2">Tai18E2 / Tucson 14021-0261.01</strain>
    </source>
</reference>
<gene>
    <name evidence="1" type="primary">Dyak\GE27342</name>
    <name evidence="1" type="synonym">GE27342</name>
    <name evidence="1" type="ORF">Dyak_GE27342</name>
</gene>
<dbReference type="KEGG" id="dya:Dyak_GE27342"/>
<reference evidence="1 2" key="2">
    <citation type="journal article" date="2007" name="PLoS Biol.">
        <title>Principles of genome evolution in the Drosophila melanogaster species group.</title>
        <authorList>
            <person name="Ranz J.M."/>
            <person name="Maurin D."/>
            <person name="Chan Y.S."/>
            <person name="von Grotthuss M."/>
            <person name="Hillier L.W."/>
            <person name="Roote J."/>
            <person name="Ashburner M."/>
            <person name="Bergman C.M."/>
        </authorList>
    </citation>
    <scope>NUCLEOTIDE SEQUENCE [LARGE SCALE GENOMIC DNA]</scope>
    <source>
        <strain evidence="2">Tai18E2 / Tucson 14021-0261.01</strain>
    </source>
</reference>
<accession>A0A0R1DYY4</accession>
<protein>
    <submittedName>
        <fullName evidence="1">Uncharacterized protein</fullName>
    </submittedName>
</protein>
<dbReference type="EMBL" id="CM000158">
    <property type="protein sequence ID" value="KRK00372.1"/>
    <property type="molecule type" value="Genomic_DNA"/>
</dbReference>
<name>A0A0R1DYY4_DROYA</name>
<evidence type="ECO:0000313" key="2">
    <source>
        <dbReference type="Proteomes" id="UP000002282"/>
    </source>
</evidence>
<proteinExistence type="predicted"/>
<sequence length="64" mass="6825">MNSSKNAVRASGSKYGPAVRIGIAVLVLHTVGWLGWKAVTQDAESKEAAAKAQQEQLRAVFAEK</sequence>
<keyword evidence="2" id="KW-1185">Reference proteome</keyword>
<dbReference type="Proteomes" id="UP000002282">
    <property type="component" value="Chromosome 2R"/>
</dbReference>